<keyword evidence="1" id="KW-0378">Hydrolase</keyword>
<dbReference type="Proteomes" id="UP001299970">
    <property type="component" value="Unassembled WGS sequence"/>
</dbReference>
<keyword evidence="2" id="KW-1185">Reference proteome</keyword>
<name>A0ABS9TUK9_9PSEU</name>
<dbReference type="RefSeq" id="WP_241043047.1">
    <property type="nucleotide sequence ID" value="NZ_BAAAJF010000070.1"/>
</dbReference>
<dbReference type="Gene3D" id="3.40.50.1820">
    <property type="entry name" value="alpha/beta hydrolase"/>
    <property type="match status" value="1"/>
</dbReference>
<dbReference type="SUPFAM" id="SSF53474">
    <property type="entry name" value="alpha/beta-Hydrolases"/>
    <property type="match status" value="1"/>
</dbReference>
<dbReference type="InterPro" id="IPR029058">
    <property type="entry name" value="AB_hydrolase_fold"/>
</dbReference>
<comment type="caution">
    <text evidence="1">The sequence shown here is derived from an EMBL/GenBank/DDBJ whole genome shotgun (WGS) entry which is preliminary data.</text>
</comment>
<evidence type="ECO:0000313" key="2">
    <source>
        <dbReference type="Proteomes" id="UP001299970"/>
    </source>
</evidence>
<evidence type="ECO:0000313" key="1">
    <source>
        <dbReference type="EMBL" id="MCH6172242.1"/>
    </source>
</evidence>
<sequence>MTLGLEVEQPGRRLRRSVRQLMRSLGPAMGFSTPALLRHPVWTTRVMEGGGTGVVVIPGFGGLDANLALLRHWLRRRGYVPVGARLGMNLGCSDALVARLERHVEHHVGRTGGPVVLLGHSRGGMLGRLVAVRRPELVCGLAMFGSPVLDPLDARGLAARLLRVLVRLSAFGVRGLLDQDCLTGPCRDATAGGLAAPLRVPAVSIYSRDDGVVGWRSCRDPDAEWVEVGSSHTGMGTDPVLYGVLAVRLARWVANSVPIKGRAR</sequence>
<dbReference type="EMBL" id="JAKXMK010000061">
    <property type="protein sequence ID" value="MCH6172242.1"/>
    <property type="molecule type" value="Genomic_DNA"/>
</dbReference>
<organism evidence="1 2">
    <name type="scientific">Pseudonocardia alaniniphila</name>
    <dbReference type="NCBI Taxonomy" id="75291"/>
    <lineage>
        <taxon>Bacteria</taxon>
        <taxon>Bacillati</taxon>
        <taxon>Actinomycetota</taxon>
        <taxon>Actinomycetes</taxon>
        <taxon>Pseudonocardiales</taxon>
        <taxon>Pseudonocardiaceae</taxon>
        <taxon>Pseudonocardia</taxon>
    </lineage>
</organism>
<accession>A0ABS9TUK9</accession>
<gene>
    <name evidence="1" type="ORF">MMF94_41755</name>
</gene>
<protein>
    <submittedName>
        <fullName evidence="1">Alpha/beta hydrolase</fullName>
    </submittedName>
</protein>
<dbReference type="GO" id="GO:0016787">
    <property type="term" value="F:hydrolase activity"/>
    <property type="evidence" value="ECO:0007669"/>
    <property type="project" value="UniProtKB-KW"/>
</dbReference>
<reference evidence="1 2" key="1">
    <citation type="submission" date="2022-03" db="EMBL/GenBank/DDBJ databases">
        <title>Pseudonocardia alaer sp. nov., a novel actinomycete isolated from reed forest soil.</title>
        <authorList>
            <person name="Wang L."/>
        </authorList>
    </citation>
    <scope>NUCLEOTIDE SEQUENCE [LARGE SCALE GENOMIC DNA]</scope>
    <source>
        <strain evidence="1 2">Y-16303</strain>
    </source>
</reference>
<proteinExistence type="predicted"/>